<gene>
    <name evidence="3" type="ORF">GCM10010531_02160</name>
</gene>
<dbReference type="Gene3D" id="3.40.33.10">
    <property type="entry name" value="CAP"/>
    <property type="match status" value="1"/>
</dbReference>
<dbReference type="PANTHER" id="PTHR31157:SF1">
    <property type="entry name" value="SCP DOMAIN-CONTAINING PROTEIN"/>
    <property type="match status" value="1"/>
</dbReference>
<feature type="region of interest" description="Disordered" evidence="1">
    <location>
        <begin position="75"/>
        <end position="144"/>
    </location>
</feature>
<dbReference type="InterPro" id="IPR014044">
    <property type="entry name" value="CAP_dom"/>
</dbReference>
<feature type="compositionally biased region" description="Low complexity" evidence="1">
    <location>
        <begin position="77"/>
        <end position="96"/>
    </location>
</feature>
<dbReference type="SUPFAM" id="SSF55797">
    <property type="entry name" value="PR-1-like"/>
    <property type="match status" value="1"/>
</dbReference>
<feature type="compositionally biased region" description="Basic residues" evidence="1">
    <location>
        <begin position="1"/>
        <end position="12"/>
    </location>
</feature>
<sequence length="264" mass="26232">MHHRALRPRRSSRLPGVSAPSPQRAGRRARLALGAALTLGVTGLVLTAPVMSASGDRTASISLDSTASLLAEDVPDTSTSAAPATTTAPPASTTPAPSTPAPSPEAPSPQAPPAEAPPAAGSAPAEEAPAAAAAAPAAPPAAPGPEGQVLALVNQERAAAGCAPLAADAGLAAVARAHSADMRDRGFFDHVNLDGLDPFDRADRAGVSARAENIARGQQDAAAVMAGWMNSAGHRANILDCSLTRLGVGVVDGSGGPWWTQLFG</sequence>
<evidence type="ECO:0000259" key="2">
    <source>
        <dbReference type="Pfam" id="PF00188"/>
    </source>
</evidence>
<evidence type="ECO:0000256" key="1">
    <source>
        <dbReference type="SAM" id="MobiDB-lite"/>
    </source>
</evidence>
<proteinExistence type="predicted"/>
<evidence type="ECO:0000313" key="4">
    <source>
        <dbReference type="Proteomes" id="UP001499924"/>
    </source>
</evidence>
<protein>
    <recommendedName>
        <fullName evidence="2">SCP domain-containing protein</fullName>
    </recommendedName>
</protein>
<dbReference type="CDD" id="cd05379">
    <property type="entry name" value="CAP_bacterial"/>
    <property type="match status" value="1"/>
</dbReference>
<reference evidence="4" key="1">
    <citation type="journal article" date="2019" name="Int. J. Syst. Evol. Microbiol.">
        <title>The Global Catalogue of Microorganisms (GCM) 10K type strain sequencing project: providing services to taxonomists for standard genome sequencing and annotation.</title>
        <authorList>
            <consortium name="The Broad Institute Genomics Platform"/>
            <consortium name="The Broad Institute Genome Sequencing Center for Infectious Disease"/>
            <person name="Wu L."/>
            <person name="Ma J."/>
        </authorList>
    </citation>
    <scope>NUCLEOTIDE SEQUENCE [LARGE SCALE GENOMIC DNA]</scope>
    <source>
        <strain evidence="4">JCM 15614</strain>
    </source>
</reference>
<dbReference type="PANTHER" id="PTHR31157">
    <property type="entry name" value="SCP DOMAIN-CONTAINING PROTEIN"/>
    <property type="match status" value="1"/>
</dbReference>
<feature type="compositionally biased region" description="Low complexity" evidence="1">
    <location>
        <begin position="117"/>
        <end position="136"/>
    </location>
</feature>
<keyword evidence="4" id="KW-1185">Reference proteome</keyword>
<organism evidence="3 4">
    <name type="scientific">Blastococcus jejuensis</name>
    <dbReference type="NCBI Taxonomy" id="351224"/>
    <lineage>
        <taxon>Bacteria</taxon>
        <taxon>Bacillati</taxon>
        <taxon>Actinomycetota</taxon>
        <taxon>Actinomycetes</taxon>
        <taxon>Geodermatophilales</taxon>
        <taxon>Geodermatophilaceae</taxon>
        <taxon>Blastococcus</taxon>
    </lineage>
</organism>
<dbReference type="EMBL" id="BAAAVV010000001">
    <property type="protein sequence ID" value="GAA3154676.1"/>
    <property type="molecule type" value="Genomic_DNA"/>
</dbReference>
<dbReference type="Proteomes" id="UP001499924">
    <property type="component" value="Unassembled WGS sequence"/>
</dbReference>
<accession>A0ABP6NPH0</accession>
<comment type="caution">
    <text evidence="3">The sequence shown here is derived from an EMBL/GenBank/DDBJ whole genome shotgun (WGS) entry which is preliminary data.</text>
</comment>
<dbReference type="Pfam" id="PF00188">
    <property type="entry name" value="CAP"/>
    <property type="match status" value="1"/>
</dbReference>
<feature type="compositionally biased region" description="Pro residues" evidence="1">
    <location>
        <begin position="97"/>
        <end position="116"/>
    </location>
</feature>
<feature type="domain" description="SCP" evidence="2">
    <location>
        <begin position="150"/>
        <end position="263"/>
    </location>
</feature>
<evidence type="ECO:0000313" key="3">
    <source>
        <dbReference type="EMBL" id="GAA3154676.1"/>
    </source>
</evidence>
<dbReference type="InterPro" id="IPR035940">
    <property type="entry name" value="CAP_sf"/>
</dbReference>
<feature type="region of interest" description="Disordered" evidence="1">
    <location>
        <begin position="1"/>
        <end position="26"/>
    </location>
</feature>
<name>A0ABP6NPH0_9ACTN</name>